<dbReference type="Pfam" id="PF01474">
    <property type="entry name" value="DAHP_synth_2"/>
    <property type="match status" value="1"/>
</dbReference>
<feature type="binding site" evidence="11">
    <location>
        <position position="336"/>
    </location>
    <ligand>
        <name>phosphoenolpyruvate</name>
        <dbReference type="ChEBI" id="CHEBI:58702"/>
    </ligand>
</feature>
<evidence type="ECO:0000256" key="12">
    <source>
        <dbReference type="RuleBase" id="RU363071"/>
    </source>
</evidence>
<dbReference type="GO" id="GO:0005524">
    <property type="term" value="F:ATP binding"/>
    <property type="evidence" value="ECO:0007669"/>
    <property type="project" value="UniProtKB-KW"/>
</dbReference>
<dbReference type="Proteomes" id="UP000054988">
    <property type="component" value="Unassembled WGS sequence"/>
</dbReference>
<feature type="domain" description="Protein kinase" evidence="14">
    <location>
        <begin position="221"/>
        <end position="639"/>
    </location>
</feature>
<comment type="catalytic activity">
    <reaction evidence="9">
        <text>L-threonyl-[protein] + ATP = O-phospho-L-threonyl-[protein] + ADP + H(+)</text>
        <dbReference type="Rhea" id="RHEA:46608"/>
        <dbReference type="Rhea" id="RHEA-COMP:11060"/>
        <dbReference type="Rhea" id="RHEA-COMP:11605"/>
        <dbReference type="ChEBI" id="CHEBI:15378"/>
        <dbReference type="ChEBI" id="CHEBI:30013"/>
        <dbReference type="ChEBI" id="CHEBI:30616"/>
        <dbReference type="ChEBI" id="CHEBI:61977"/>
        <dbReference type="ChEBI" id="CHEBI:456216"/>
        <dbReference type="EC" id="2.7.11.1"/>
    </reaction>
</comment>
<dbReference type="InterPro" id="IPR002480">
    <property type="entry name" value="DAHP_synth_2"/>
</dbReference>
<dbReference type="PANTHER" id="PTHR21337:SF0">
    <property type="entry name" value="PHOSPHO-2-DEHYDRO-3-DEOXYHEPTONATE ALDOLASE"/>
    <property type="match status" value="1"/>
</dbReference>
<dbReference type="PANTHER" id="PTHR21337">
    <property type="entry name" value="PHOSPHO-2-DEHYDRO-3-DEOXYHEPTONATE ALDOLASE 1, 2"/>
    <property type="match status" value="1"/>
</dbReference>
<accession>A0A0W0G3T9</accession>
<keyword evidence="7" id="KW-0067">ATP-binding</keyword>
<dbReference type="GO" id="GO:0008652">
    <property type="term" value="P:amino acid biosynthetic process"/>
    <property type="evidence" value="ECO:0007669"/>
    <property type="project" value="UniProtKB-KW"/>
</dbReference>
<feature type="region of interest" description="Disordered" evidence="13">
    <location>
        <begin position="662"/>
        <end position="682"/>
    </location>
</feature>
<dbReference type="InterPro" id="IPR013785">
    <property type="entry name" value="Aldolase_TIM"/>
</dbReference>
<evidence type="ECO:0000256" key="2">
    <source>
        <dbReference type="ARBA" id="ARBA00008911"/>
    </source>
</evidence>
<evidence type="ECO:0000256" key="1">
    <source>
        <dbReference type="ARBA" id="ARBA00004688"/>
    </source>
</evidence>
<dbReference type="GO" id="GO:0003849">
    <property type="term" value="F:3-deoxy-7-phosphoheptulonate synthase activity"/>
    <property type="evidence" value="ECO:0007669"/>
    <property type="project" value="UniProtKB-EC"/>
</dbReference>
<dbReference type="PROSITE" id="PS50011">
    <property type="entry name" value="PROTEIN_KINASE_DOM"/>
    <property type="match status" value="1"/>
</dbReference>
<reference evidence="15 16" key="1">
    <citation type="submission" date="2015-12" db="EMBL/GenBank/DDBJ databases">
        <title>Draft genome sequence of Moniliophthora roreri, the causal agent of frosty pod rot of cacao.</title>
        <authorList>
            <person name="Aime M.C."/>
            <person name="Diaz-Valderrama J.R."/>
            <person name="Kijpornyongpan T."/>
            <person name="Phillips-Mora W."/>
        </authorList>
    </citation>
    <scope>NUCLEOTIDE SEQUENCE [LARGE SCALE GENOMIC DNA]</scope>
    <source>
        <strain evidence="15 16">MCA 2952</strain>
    </source>
</reference>
<dbReference type="InterPro" id="IPR011009">
    <property type="entry name" value="Kinase-like_dom_sf"/>
</dbReference>
<evidence type="ECO:0000256" key="10">
    <source>
        <dbReference type="ARBA" id="ARBA00048679"/>
    </source>
</evidence>
<gene>
    <name evidence="15" type="ORF">WG66_4187</name>
</gene>
<dbReference type="SMART" id="SM00220">
    <property type="entry name" value="S_TKc"/>
    <property type="match status" value="1"/>
</dbReference>
<organism evidence="15 16">
    <name type="scientific">Moniliophthora roreri</name>
    <name type="common">Frosty pod rot fungus</name>
    <name type="synonym">Monilia roreri</name>
    <dbReference type="NCBI Taxonomy" id="221103"/>
    <lineage>
        <taxon>Eukaryota</taxon>
        <taxon>Fungi</taxon>
        <taxon>Dikarya</taxon>
        <taxon>Basidiomycota</taxon>
        <taxon>Agaricomycotina</taxon>
        <taxon>Agaricomycetes</taxon>
        <taxon>Agaricomycetidae</taxon>
        <taxon>Agaricales</taxon>
        <taxon>Marasmiineae</taxon>
        <taxon>Marasmiaceae</taxon>
        <taxon>Moniliophthora</taxon>
    </lineage>
</organism>
<feature type="binding site" evidence="11">
    <location>
        <position position="446"/>
    </location>
    <ligand>
        <name>Mn(2+)</name>
        <dbReference type="ChEBI" id="CHEBI:29035"/>
    </ligand>
</feature>
<dbReference type="FunFam" id="1.10.510.10:FF:000275">
    <property type="entry name" value="SRSF protein kinase 2 isoform X3"/>
    <property type="match status" value="1"/>
</dbReference>
<dbReference type="Gene3D" id="3.20.20.70">
    <property type="entry name" value="Aldolase class I"/>
    <property type="match status" value="2"/>
</dbReference>
<dbReference type="GO" id="GO:0009423">
    <property type="term" value="P:chorismate biosynthetic process"/>
    <property type="evidence" value="ECO:0007669"/>
    <property type="project" value="UniProtKB-UniPathway"/>
</dbReference>
<keyword evidence="4 12" id="KW-0808">Transferase</keyword>
<name>A0A0W0G3T9_MONRR</name>
<sequence>MSTETWSPSSWKSKSIAQDVQYDDKEKLSNVLSKLGTLPPLVTPSEIERLRYQLGLVQRNEAFLLHAGDCAESFDACTHENISAKIGLILSFSLILVWGGRLPVVRIGRIAGQYAKPRSSQKEKVGDREVLSFRGDNVNGLDVNDRTPDPERLLRAYFHSTATLNYVRALLTSGFASLHHPRDWSLNHVRSPSLRKEFEAIVENLSDALDFSRTIGAENGASFEQGGVRGTVGEVDFYTSHEGLMLDYEEALTREFPIPLGNGNGKRKAFYNTSAHYIWVGDRTRQLDGAHVEYFRGIRNPIGIKVGPSMATEELVKLLNIVNPEKDSGRVTLITRYGAGKIEDHLAKHIKAVQESGHPVIWVCDPMHGNTLTSSTGLKTRHFSTIISELTSCIRIHTENNSRLGGVSLEFTGELNDEGFSVTECLGGSMELSENELGLRYQSFCDPRLNFEQSLDIRPENILIFEDTSEDQKITVKIANIESATWIESNRTHSIQTRRYRCPEVILGGRWGPSVDVWSFACVIFELVTGGDYLFDPRSGNGYSEDDDHLAQVMELCGKIPSTIALSCTRSGDFFNSSGELKNIQKLRHWPLDEILRDKYRFSQRRTDELSSFLGRMLKWAINPTERAKAGDLTQHSWLANTGSVLGELDARSRIEQLEKAASAAEKKNEQQSGWGIIDSPGRGNDGGPLGYVLGGVGGTTVLGLIGMIGSGGSIAGTIAGASIGGIEGSMAGGGAKVPPSDEDRLMRKAERLAKVQSLLFRRGDHADALKDAEL</sequence>
<protein>
    <recommendedName>
        <fullName evidence="12">Phospho-2-dehydro-3-deoxyheptonate aldolase</fullName>
        <ecNumber evidence="12">2.5.1.54</ecNumber>
    </recommendedName>
</protein>
<comment type="catalytic activity">
    <reaction evidence="10">
        <text>L-seryl-[protein] + ATP = O-phospho-L-seryl-[protein] + ADP + H(+)</text>
        <dbReference type="Rhea" id="RHEA:17989"/>
        <dbReference type="Rhea" id="RHEA-COMP:9863"/>
        <dbReference type="Rhea" id="RHEA-COMP:11604"/>
        <dbReference type="ChEBI" id="CHEBI:15378"/>
        <dbReference type="ChEBI" id="CHEBI:29999"/>
        <dbReference type="ChEBI" id="CHEBI:30616"/>
        <dbReference type="ChEBI" id="CHEBI:83421"/>
        <dbReference type="ChEBI" id="CHEBI:456216"/>
        <dbReference type="EC" id="2.7.11.1"/>
    </reaction>
</comment>
<feature type="binding site" evidence="11">
    <location>
        <position position="70"/>
    </location>
    <ligand>
        <name>Mn(2+)</name>
        <dbReference type="ChEBI" id="CHEBI:29035"/>
    </ligand>
</feature>
<keyword evidence="12" id="KW-0028">Amino-acid biosynthesis</keyword>
<keyword evidence="3" id="KW-0723">Serine/threonine-protein kinase</keyword>
<dbReference type="eggNOG" id="ENOG502QPP7">
    <property type="taxonomic scope" value="Eukaryota"/>
</dbReference>
<feature type="binding site" evidence="11">
    <location>
        <position position="368"/>
    </location>
    <ligand>
        <name>Mn(2+)</name>
        <dbReference type="ChEBI" id="CHEBI:29035"/>
    </ligand>
</feature>
<comment type="cofactor">
    <cofactor evidence="11">
        <name>Mn(2+)</name>
        <dbReference type="ChEBI" id="CHEBI:29035"/>
    </cofactor>
    <cofactor evidence="11">
        <name>Co(2+)</name>
        <dbReference type="ChEBI" id="CHEBI:48828"/>
    </cofactor>
    <cofactor evidence="11">
        <name>Cd(2+)</name>
        <dbReference type="ChEBI" id="CHEBI:48775"/>
    </cofactor>
    <text evidence="11">Binds 1 divalent cation per subunit. The enzyme is active with manganese, cobalt or cadmium ions.</text>
</comment>
<evidence type="ECO:0000259" key="14">
    <source>
        <dbReference type="PROSITE" id="PS50011"/>
    </source>
</evidence>
<dbReference type="GO" id="GO:0009073">
    <property type="term" value="P:aromatic amino acid family biosynthetic process"/>
    <property type="evidence" value="ECO:0007669"/>
    <property type="project" value="UniProtKB-KW"/>
</dbReference>
<keyword evidence="12" id="KW-0057">Aromatic amino acid biosynthesis</keyword>
<evidence type="ECO:0000256" key="5">
    <source>
        <dbReference type="ARBA" id="ARBA00022741"/>
    </source>
</evidence>
<keyword evidence="11" id="KW-0464">Manganese</keyword>
<dbReference type="EC" id="2.5.1.54" evidence="12"/>
<comment type="similarity">
    <text evidence="2 12">Belongs to the class-II DAHP synthase family.</text>
</comment>
<evidence type="ECO:0000256" key="7">
    <source>
        <dbReference type="ARBA" id="ARBA00022840"/>
    </source>
</evidence>
<evidence type="ECO:0000256" key="4">
    <source>
        <dbReference type="ARBA" id="ARBA00022679"/>
    </source>
</evidence>
<keyword evidence="6" id="KW-0418">Kinase</keyword>
<feature type="binding site" evidence="11">
    <location>
        <position position="410"/>
    </location>
    <ligand>
        <name>Mn(2+)</name>
        <dbReference type="ChEBI" id="CHEBI:29035"/>
    </ligand>
</feature>
<evidence type="ECO:0000256" key="8">
    <source>
        <dbReference type="ARBA" id="ARBA00047508"/>
    </source>
</evidence>
<evidence type="ECO:0000313" key="16">
    <source>
        <dbReference type="Proteomes" id="UP000054988"/>
    </source>
</evidence>
<dbReference type="UniPathway" id="UPA00053">
    <property type="reaction ID" value="UER00084"/>
</dbReference>
<evidence type="ECO:0000313" key="15">
    <source>
        <dbReference type="EMBL" id="KTB43241.1"/>
    </source>
</evidence>
<feature type="binding site" evidence="11">
    <location>
        <position position="305"/>
    </location>
    <ligand>
        <name>phosphoenolpyruvate</name>
        <dbReference type="ChEBI" id="CHEBI:58702"/>
    </ligand>
</feature>
<dbReference type="GO" id="GO:0106310">
    <property type="term" value="F:protein serine kinase activity"/>
    <property type="evidence" value="ECO:0007669"/>
    <property type="project" value="RHEA"/>
</dbReference>
<keyword evidence="11" id="KW-0170">Cobalt</keyword>
<dbReference type="InterPro" id="IPR000719">
    <property type="entry name" value="Prot_kinase_dom"/>
</dbReference>
<evidence type="ECO:0000256" key="9">
    <source>
        <dbReference type="ARBA" id="ARBA00047899"/>
    </source>
</evidence>
<comment type="caution">
    <text evidence="15">The sequence shown here is derived from an EMBL/GenBank/DDBJ whole genome shotgun (WGS) entry which is preliminary data.</text>
</comment>
<dbReference type="SUPFAM" id="SSF51569">
    <property type="entry name" value="Aldolase"/>
    <property type="match status" value="1"/>
</dbReference>
<evidence type="ECO:0000256" key="13">
    <source>
        <dbReference type="SAM" id="MobiDB-lite"/>
    </source>
</evidence>
<evidence type="ECO:0000256" key="3">
    <source>
        <dbReference type="ARBA" id="ARBA00022527"/>
    </source>
</evidence>
<dbReference type="SUPFAM" id="SSF56112">
    <property type="entry name" value="Protein kinase-like (PK-like)"/>
    <property type="match status" value="1"/>
</dbReference>
<dbReference type="GO" id="GO:0004674">
    <property type="term" value="F:protein serine/threonine kinase activity"/>
    <property type="evidence" value="ECO:0007669"/>
    <property type="project" value="UniProtKB-KW"/>
</dbReference>
<dbReference type="Gene3D" id="1.10.510.10">
    <property type="entry name" value="Transferase(Phosphotransferase) domain 1"/>
    <property type="match status" value="1"/>
</dbReference>
<feature type="binding site" evidence="11">
    <location>
        <position position="109"/>
    </location>
    <ligand>
        <name>phosphoenolpyruvate</name>
        <dbReference type="ChEBI" id="CHEBI:58702"/>
    </ligand>
</feature>
<dbReference type="AlphaFoldDB" id="A0A0W0G3T9"/>
<comment type="catalytic activity">
    <reaction evidence="8 12">
        <text>D-erythrose 4-phosphate + phosphoenolpyruvate + H2O = 7-phospho-2-dehydro-3-deoxy-D-arabino-heptonate + phosphate</text>
        <dbReference type="Rhea" id="RHEA:14717"/>
        <dbReference type="ChEBI" id="CHEBI:15377"/>
        <dbReference type="ChEBI" id="CHEBI:16897"/>
        <dbReference type="ChEBI" id="CHEBI:43474"/>
        <dbReference type="ChEBI" id="CHEBI:58394"/>
        <dbReference type="ChEBI" id="CHEBI:58702"/>
        <dbReference type="EC" id="2.5.1.54"/>
    </reaction>
</comment>
<keyword evidence="5" id="KW-0547">Nucleotide-binding</keyword>
<evidence type="ECO:0000256" key="11">
    <source>
        <dbReference type="PIRSR" id="PIRSR602480-1"/>
    </source>
</evidence>
<proteinExistence type="inferred from homology"/>
<dbReference type="EMBL" id="LATX01001221">
    <property type="protein sequence ID" value="KTB43241.1"/>
    <property type="molecule type" value="Genomic_DNA"/>
</dbReference>
<evidence type="ECO:0000256" key="6">
    <source>
        <dbReference type="ARBA" id="ARBA00022777"/>
    </source>
</evidence>
<comment type="pathway">
    <text evidence="1 12">Metabolic intermediate biosynthesis; chorismate biosynthesis; chorismate from D-erythrose 4-phosphate and phosphoenolpyruvate: step 1/7.</text>
</comment>
<keyword evidence="11" id="KW-0104">Cadmium</keyword>